<dbReference type="AlphaFoldDB" id="A0A2M7VEC0"/>
<dbReference type="Proteomes" id="UP000230405">
    <property type="component" value="Unassembled WGS sequence"/>
</dbReference>
<evidence type="ECO:0000313" key="1">
    <source>
        <dbReference type="EMBL" id="PIZ98802.1"/>
    </source>
</evidence>
<reference evidence="2" key="1">
    <citation type="submission" date="2017-09" db="EMBL/GenBank/DDBJ databases">
        <title>Depth-based differentiation of microbial function through sediment-hosted aquifers and enrichment of novel symbionts in the deep terrestrial subsurface.</title>
        <authorList>
            <person name="Probst A.J."/>
            <person name="Ladd B."/>
            <person name="Jarett J.K."/>
            <person name="Geller-Mcgrath D.E."/>
            <person name="Sieber C.M.K."/>
            <person name="Emerson J.B."/>
            <person name="Anantharaman K."/>
            <person name="Thomas B.C."/>
            <person name="Malmstrom R."/>
            <person name="Stieglmeier M."/>
            <person name="Klingl A."/>
            <person name="Woyke T."/>
            <person name="Ryan C.M."/>
            <person name="Banfield J.F."/>
        </authorList>
    </citation>
    <scope>NUCLEOTIDE SEQUENCE [LARGE SCALE GENOMIC DNA]</scope>
</reference>
<proteinExistence type="predicted"/>
<accession>A0A2M7VEC0</accession>
<comment type="caution">
    <text evidence="1">The sequence shown here is derived from an EMBL/GenBank/DDBJ whole genome shotgun (WGS) entry which is preliminary data.</text>
</comment>
<organism evidence="1 2">
    <name type="scientific">Candidatus Komeilibacteria bacterium CG_4_10_14_0_2_um_filter_37_10</name>
    <dbReference type="NCBI Taxonomy" id="1974470"/>
    <lineage>
        <taxon>Bacteria</taxon>
        <taxon>Candidatus Komeiliibacteriota</taxon>
    </lineage>
</organism>
<evidence type="ECO:0000313" key="2">
    <source>
        <dbReference type="Proteomes" id="UP000230405"/>
    </source>
</evidence>
<protein>
    <submittedName>
        <fullName evidence="1">Uncharacterized protein</fullName>
    </submittedName>
</protein>
<dbReference type="EMBL" id="PFPO01000064">
    <property type="protein sequence ID" value="PIZ98802.1"/>
    <property type="molecule type" value="Genomic_DNA"/>
</dbReference>
<sequence length="124" mass="14618">MQKFEGLIGIHQIGDAWKAFMKSLPKERVKKISISVCNHQAIEKKEEIFNHFDISELIKKAETQFVQDKNRSILRLRFQNKGYHVQMSLVNKQQNISRNNSNKKDIHCATLDQDRIYLKITSFK</sequence>
<gene>
    <name evidence="1" type="ORF">COX77_03440</name>
</gene>
<name>A0A2M7VEC0_9BACT</name>